<keyword evidence="5" id="KW-0560">Oxidoreductase</keyword>
<evidence type="ECO:0000313" key="6">
    <source>
        <dbReference type="Proteomes" id="UP000238413"/>
    </source>
</evidence>
<feature type="region of interest" description="Disordered" evidence="4">
    <location>
        <begin position="1"/>
        <end position="38"/>
    </location>
</feature>
<keyword evidence="3" id="KW-0325">Glycoprotein</keyword>
<sequence length="514" mass="56705">MTRPPGAGDVHDPGQTAVDMAGGGEGLGPPASPTRNHAHVTRGLGYVPESSLPTGLFGRMFRSLDPYLPDSARIDAIAARMAEPSDAVLDGRLPAGYTYLGQFIDHDITFDPTSSLQRQNDPDALVNFRTPRFDLDSLYGRGPADQPYLYERTPGTGQSRFVIGASKGKTRGELDLPRDSRGVALIGDPRNDENVIISQLQLTFLLFHNRVCDWLTADGGTEHARQRRADEGVFDCARRLVRWHYQWIVVHDFLKRITDPVTYRDVLRQEPLVPQGDPVEQVRLRFFAWRHQIFMPVEFAVAAYRFGHSLVRPGYRLNAAVGPLPVVSPGLPASPRDELRNLGGFRRLPAGWQIDWGRFFPLTDTGSLQHARRIDRYLALPLLALPPALAGGEITDLARRNLTRGARLGLPCGQHVALAMGLEPLDDEELDLPDGGPAPLWYYVLREAELHDAGRTLGAVGSRIVAEVFAGMLAADPSSYLHNAPGWQPVLPSARPGEFTMADLIRFTGFGVRE</sequence>
<dbReference type="PANTHER" id="PTHR11475:SF4">
    <property type="entry name" value="CHORION PEROXIDASE"/>
    <property type="match status" value="1"/>
</dbReference>
<reference evidence="5 6" key="1">
    <citation type="submission" date="2018-02" db="EMBL/GenBank/DDBJ databases">
        <title>Complete genome sequence of Streptomyces dengpaensis, the producer of angucyclines.</title>
        <authorList>
            <person name="Yumei L."/>
        </authorList>
    </citation>
    <scope>NUCLEOTIDE SEQUENCE [LARGE SCALE GENOMIC DNA]</scope>
    <source>
        <strain evidence="5 6">XZHG99</strain>
    </source>
</reference>
<name>A0ABM6SM85_9ACTN</name>
<dbReference type="EMBL" id="CP026652">
    <property type="protein sequence ID" value="AVH55652.1"/>
    <property type="molecule type" value="Genomic_DNA"/>
</dbReference>
<dbReference type="InterPro" id="IPR037120">
    <property type="entry name" value="Haem_peroxidase_sf_animal"/>
</dbReference>
<dbReference type="InterPro" id="IPR010255">
    <property type="entry name" value="Haem_peroxidase_sf"/>
</dbReference>
<dbReference type="GO" id="GO:0004601">
    <property type="term" value="F:peroxidase activity"/>
    <property type="evidence" value="ECO:0007669"/>
    <property type="project" value="UniProtKB-KW"/>
</dbReference>
<gene>
    <name evidence="5" type="ORF">C4B68_07495</name>
</gene>
<accession>A0ABM6SM85</accession>
<keyword evidence="2" id="KW-0964">Secreted</keyword>
<dbReference type="SUPFAM" id="SSF48113">
    <property type="entry name" value="Heme-dependent peroxidases"/>
    <property type="match status" value="1"/>
</dbReference>
<dbReference type="CDD" id="cd09819">
    <property type="entry name" value="An_peroxidase_bacterial_1"/>
    <property type="match status" value="1"/>
</dbReference>
<keyword evidence="6" id="KW-1185">Reference proteome</keyword>
<evidence type="ECO:0000256" key="3">
    <source>
        <dbReference type="ARBA" id="ARBA00023180"/>
    </source>
</evidence>
<dbReference type="RefSeq" id="WP_099498624.1">
    <property type="nucleotide sequence ID" value="NZ_CP026652.1"/>
</dbReference>
<dbReference type="Pfam" id="PF03098">
    <property type="entry name" value="An_peroxidase"/>
    <property type="match status" value="1"/>
</dbReference>
<proteinExistence type="predicted"/>
<dbReference type="InterPro" id="IPR019791">
    <property type="entry name" value="Haem_peroxidase_animal"/>
</dbReference>
<evidence type="ECO:0000256" key="2">
    <source>
        <dbReference type="ARBA" id="ARBA00022525"/>
    </source>
</evidence>
<dbReference type="PANTHER" id="PTHR11475">
    <property type="entry name" value="OXIDASE/PEROXIDASE"/>
    <property type="match status" value="1"/>
</dbReference>
<evidence type="ECO:0000313" key="5">
    <source>
        <dbReference type="EMBL" id="AVH55652.1"/>
    </source>
</evidence>
<organism evidence="5 6">
    <name type="scientific">Streptomyces dengpaensis</name>
    <dbReference type="NCBI Taxonomy" id="2049881"/>
    <lineage>
        <taxon>Bacteria</taxon>
        <taxon>Bacillati</taxon>
        <taxon>Actinomycetota</taxon>
        <taxon>Actinomycetes</taxon>
        <taxon>Kitasatosporales</taxon>
        <taxon>Streptomycetaceae</taxon>
        <taxon>Streptomyces</taxon>
    </lineage>
</organism>
<keyword evidence="5" id="KW-0575">Peroxidase</keyword>
<protein>
    <submittedName>
        <fullName evidence="5">Peroxidase</fullName>
    </submittedName>
</protein>
<dbReference type="Gene3D" id="1.10.640.10">
    <property type="entry name" value="Haem peroxidase domain superfamily, animal type"/>
    <property type="match status" value="1"/>
</dbReference>
<dbReference type="PROSITE" id="PS50292">
    <property type="entry name" value="PEROXIDASE_3"/>
    <property type="match status" value="1"/>
</dbReference>
<dbReference type="Proteomes" id="UP000238413">
    <property type="component" value="Chromosome"/>
</dbReference>
<comment type="subcellular location">
    <subcellularLocation>
        <location evidence="1">Secreted</location>
    </subcellularLocation>
</comment>
<evidence type="ECO:0000256" key="1">
    <source>
        <dbReference type="ARBA" id="ARBA00004613"/>
    </source>
</evidence>
<evidence type="ECO:0000256" key="4">
    <source>
        <dbReference type="SAM" id="MobiDB-lite"/>
    </source>
</evidence>